<evidence type="ECO:0000259" key="2">
    <source>
        <dbReference type="PROSITE" id="PS50110"/>
    </source>
</evidence>
<proteinExistence type="predicted"/>
<protein>
    <submittedName>
        <fullName evidence="3">Response regulator</fullName>
    </submittedName>
</protein>
<dbReference type="GO" id="GO:0000160">
    <property type="term" value="P:phosphorelay signal transduction system"/>
    <property type="evidence" value="ECO:0007669"/>
    <property type="project" value="InterPro"/>
</dbReference>
<dbReference type="RefSeq" id="WP_129002111.1">
    <property type="nucleotide sequence ID" value="NZ_SDHZ01000001.1"/>
</dbReference>
<dbReference type="SUPFAM" id="SSF52172">
    <property type="entry name" value="CheY-like"/>
    <property type="match status" value="1"/>
</dbReference>
<reference evidence="3 4" key="1">
    <citation type="submission" date="2019-01" db="EMBL/GenBank/DDBJ databases">
        <title>Filimonas sp. strain TTM-71.</title>
        <authorList>
            <person name="Chen W.-M."/>
        </authorList>
    </citation>
    <scope>NUCLEOTIDE SEQUENCE [LARGE SCALE GENOMIC DNA]</scope>
    <source>
        <strain evidence="3 4">TTM-71</strain>
    </source>
</reference>
<evidence type="ECO:0000256" key="1">
    <source>
        <dbReference type="PROSITE-ProRule" id="PRU00169"/>
    </source>
</evidence>
<evidence type="ECO:0000313" key="3">
    <source>
        <dbReference type="EMBL" id="RXK86361.1"/>
    </source>
</evidence>
<keyword evidence="4" id="KW-1185">Reference proteome</keyword>
<gene>
    <name evidence="3" type="ORF">ESB13_06030</name>
</gene>
<comment type="caution">
    <text evidence="1">Lacks conserved residue(s) required for the propagation of feature annotation.</text>
</comment>
<dbReference type="AlphaFoldDB" id="A0A4Q1DAE4"/>
<sequence>MLLTTSKYIIIVCDDEELCRQLDQSLKEQPPVARTAIVNTLEQLHELIAQELPDTILLYLVQPECAPAQWIRKIRNEKAMDNIPLLSYSGEPDAPDLRELLS</sequence>
<name>A0A4Q1DAE4_9BACT</name>
<dbReference type="InterPro" id="IPR011006">
    <property type="entry name" value="CheY-like_superfamily"/>
</dbReference>
<evidence type="ECO:0000313" key="4">
    <source>
        <dbReference type="Proteomes" id="UP000290545"/>
    </source>
</evidence>
<feature type="domain" description="Response regulatory" evidence="2">
    <location>
        <begin position="8"/>
        <end position="102"/>
    </location>
</feature>
<dbReference type="Gene3D" id="3.40.50.2300">
    <property type="match status" value="1"/>
</dbReference>
<organism evidence="3 4">
    <name type="scientific">Filimonas effusa</name>
    <dbReference type="NCBI Taxonomy" id="2508721"/>
    <lineage>
        <taxon>Bacteria</taxon>
        <taxon>Pseudomonadati</taxon>
        <taxon>Bacteroidota</taxon>
        <taxon>Chitinophagia</taxon>
        <taxon>Chitinophagales</taxon>
        <taxon>Chitinophagaceae</taxon>
        <taxon>Filimonas</taxon>
    </lineage>
</organism>
<dbReference type="InterPro" id="IPR001789">
    <property type="entry name" value="Sig_transdc_resp-reg_receiver"/>
</dbReference>
<dbReference type="Proteomes" id="UP000290545">
    <property type="component" value="Unassembled WGS sequence"/>
</dbReference>
<accession>A0A4Q1DAE4</accession>
<comment type="caution">
    <text evidence="3">The sequence shown here is derived from an EMBL/GenBank/DDBJ whole genome shotgun (WGS) entry which is preliminary data.</text>
</comment>
<dbReference type="EMBL" id="SDHZ01000001">
    <property type="protein sequence ID" value="RXK86361.1"/>
    <property type="molecule type" value="Genomic_DNA"/>
</dbReference>
<dbReference type="PROSITE" id="PS50110">
    <property type="entry name" value="RESPONSE_REGULATORY"/>
    <property type="match status" value="1"/>
</dbReference>